<proteinExistence type="predicted"/>
<evidence type="ECO:0000259" key="10">
    <source>
        <dbReference type="PROSITE" id="PS51698"/>
    </source>
</evidence>
<keyword evidence="4" id="KW-0677">Repeat</keyword>
<comment type="caution">
    <text evidence="11">The sequence shown here is derived from an EMBL/GenBank/DDBJ whole genome shotgun (WGS) entry which is preliminary data.</text>
</comment>
<dbReference type="Gene3D" id="3.30.40.10">
    <property type="entry name" value="Zinc/RING finger domain, C3HC4 (zinc finger)"/>
    <property type="match status" value="1"/>
</dbReference>
<dbReference type="PANTHER" id="PTHR46803">
    <property type="entry name" value="E3 UBIQUITIN-PROTEIN LIGASE CHIP"/>
    <property type="match status" value="1"/>
</dbReference>
<evidence type="ECO:0000256" key="8">
    <source>
        <dbReference type="ARBA" id="ARBA00044543"/>
    </source>
</evidence>
<protein>
    <recommendedName>
        <fullName evidence="7">E3 ubiquitin-protein ligase CHIP</fullName>
        <ecNumber evidence="2">2.3.2.27</ecNumber>
    </recommendedName>
    <alternativeName>
        <fullName evidence="8">RING-type E3 ubiquitin transferase CHIP</fullName>
    </alternativeName>
</protein>
<dbReference type="SMART" id="SM00504">
    <property type="entry name" value="Ubox"/>
    <property type="match status" value="1"/>
</dbReference>
<dbReference type="SUPFAM" id="SSF48452">
    <property type="entry name" value="TPR-like"/>
    <property type="match status" value="1"/>
</dbReference>
<keyword evidence="6 9" id="KW-0802">TPR repeat</keyword>
<feature type="domain" description="U-box" evidence="10">
    <location>
        <begin position="239"/>
        <end position="313"/>
    </location>
</feature>
<keyword evidence="5" id="KW-0833">Ubl conjugation pathway</keyword>
<gene>
    <name evidence="11" type="ORF">ODALV1_LOCUS3508</name>
</gene>
<accession>A0ABP1PV14</accession>
<dbReference type="Proteomes" id="UP001642540">
    <property type="component" value="Unassembled WGS sequence"/>
</dbReference>
<evidence type="ECO:0000313" key="12">
    <source>
        <dbReference type="Proteomes" id="UP001642540"/>
    </source>
</evidence>
<dbReference type="PANTHER" id="PTHR46803:SF2">
    <property type="entry name" value="E3 UBIQUITIN-PROTEIN LIGASE CHIP"/>
    <property type="match status" value="1"/>
</dbReference>
<evidence type="ECO:0000256" key="6">
    <source>
        <dbReference type="ARBA" id="ARBA00022803"/>
    </source>
</evidence>
<dbReference type="InterPro" id="IPR011990">
    <property type="entry name" value="TPR-like_helical_dom_sf"/>
</dbReference>
<dbReference type="InterPro" id="IPR013083">
    <property type="entry name" value="Znf_RING/FYVE/PHD"/>
</dbReference>
<dbReference type="EC" id="2.3.2.27" evidence="2"/>
<keyword evidence="3" id="KW-0808">Transferase</keyword>
<keyword evidence="12" id="KW-1185">Reference proteome</keyword>
<evidence type="ECO:0000256" key="7">
    <source>
        <dbReference type="ARBA" id="ARBA00044534"/>
    </source>
</evidence>
<reference evidence="11 12" key="1">
    <citation type="submission" date="2024-08" db="EMBL/GenBank/DDBJ databases">
        <authorList>
            <person name="Cucini C."/>
            <person name="Frati F."/>
        </authorList>
    </citation>
    <scope>NUCLEOTIDE SEQUENCE [LARGE SCALE GENOMIC DNA]</scope>
</reference>
<evidence type="ECO:0000256" key="9">
    <source>
        <dbReference type="PROSITE-ProRule" id="PRU00339"/>
    </source>
</evidence>
<dbReference type="PROSITE" id="PS50005">
    <property type="entry name" value="TPR"/>
    <property type="match status" value="1"/>
</dbReference>
<evidence type="ECO:0000256" key="2">
    <source>
        <dbReference type="ARBA" id="ARBA00012483"/>
    </source>
</evidence>
<evidence type="ECO:0000256" key="4">
    <source>
        <dbReference type="ARBA" id="ARBA00022737"/>
    </source>
</evidence>
<dbReference type="Gene3D" id="1.25.40.10">
    <property type="entry name" value="Tetratricopeptide repeat domain"/>
    <property type="match status" value="1"/>
</dbReference>
<dbReference type="CDD" id="cd16654">
    <property type="entry name" value="RING-Ubox_CHIP"/>
    <property type="match status" value="1"/>
</dbReference>
<dbReference type="Pfam" id="PF13414">
    <property type="entry name" value="TPR_11"/>
    <property type="match status" value="1"/>
</dbReference>
<evidence type="ECO:0000256" key="1">
    <source>
        <dbReference type="ARBA" id="ARBA00000900"/>
    </source>
</evidence>
<name>A0ABP1PV14_9HEXA</name>
<dbReference type="PROSITE" id="PS51698">
    <property type="entry name" value="U_BOX"/>
    <property type="match status" value="1"/>
</dbReference>
<organism evidence="11 12">
    <name type="scientific">Orchesella dallaii</name>
    <dbReference type="NCBI Taxonomy" id="48710"/>
    <lineage>
        <taxon>Eukaryota</taxon>
        <taxon>Metazoa</taxon>
        <taxon>Ecdysozoa</taxon>
        <taxon>Arthropoda</taxon>
        <taxon>Hexapoda</taxon>
        <taxon>Collembola</taxon>
        <taxon>Entomobryomorpha</taxon>
        <taxon>Entomobryoidea</taxon>
        <taxon>Orchesellidae</taxon>
        <taxon>Orchesellinae</taxon>
        <taxon>Orchesella</taxon>
    </lineage>
</organism>
<dbReference type="InterPro" id="IPR003613">
    <property type="entry name" value="Ubox_domain"/>
</dbReference>
<dbReference type="InterPro" id="IPR019734">
    <property type="entry name" value="TPR_rpt"/>
</dbReference>
<dbReference type="Pfam" id="PF04564">
    <property type="entry name" value="U-box"/>
    <property type="match status" value="1"/>
</dbReference>
<sequence length="317" mass="36040">MDSSSSHSVTFTVEGTQFSFSSTSTRRVPKRTFSEMSGSDVKYKDLGNRYFSEENYEKAIECYSKAISKNPSNPVYFTNRALAALKLNRFKDTADDCLKALKLNPGHLKGHYLLGKALCELGSVDEGLKHIQKADELSKLGFGIFSSEIAEALSYWLERRREILDEKEKETCKGKKLEEYLTRLVIGERDRKVKAIRMEMLDKSKRAKKIKAEEEHAKNSIQELKDMVCKAEERNKNREVPDYFCGKITLDILKDPVITPSGITYERKAVEETLERIGPSDPITGAPLVAQQLIPNLALKEAVQAFVEENKWARDQE</sequence>
<dbReference type="SUPFAM" id="SSF57850">
    <property type="entry name" value="RING/U-box"/>
    <property type="match status" value="1"/>
</dbReference>
<comment type="catalytic activity">
    <reaction evidence="1">
        <text>S-ubiquitinyl-[E2 ubiquitin-conjugating enzyme]-L-cysteine + [acceptor protein]-L-lysine = [E2 ubiquitin-conjugating enzyme]-L-cysteine + N(6)-ubiquitinyl-[acceptor protein]-L-lysine.</text>
        <dbReference type="EC" id="2.3.2.27"/>
    </reaction>
</comment>
<evidence type="ECO:0000313" key="11">
    <source>
        <dbReference type="EMBL" id="CAL8076542.1"/>
    </source>
</evidence>
<dbReference type="InterPro" id="IPR045202">
    <property type="entry name" value="CHIP_RING-Ubox"/>
</dbReference>
<evidence type="ECO:0000256" key="3">
    <source>
        <dbReference type="ARBA" id="ARBA00022679"/>
    </source>
</evidence>
<feature type="repeat" description="TPR" evidence="9">
    <location>
        <begin position="40"/>
        <end position="73"/>
    </location>
</feature>
<evidence type="ECO:0000256" key="5">
    <source>
        <dbReference type="ARBA" id="ARBA00022786"/>
    </source>
</evidence>
<dbReference type="SMART" id="SM00028">
    <property type="entry name" value="TPR"/>
    <property type="match status" value="3"/>
</dbReference>
<dbReference type="EMBL" id="CAXLJM020000011">
    <property type="protein sequence ID" value="CAL8076542.1"/>
    <property type="molecule type" value="Genomic_DNA"/>
</dbReference>